<dbReference type="Proteomes" id="UP000077202">
    <property type="component" value="Unassembled WGS sequence"/>
</dbReference>
<feature type="repeat" description="PPR" evidence="3">
    <location>
        <begin position="518"/>
        <end position="548"/>
    </location>
</feature>
<feature type="repeat" description="PPR" evidence="3">
    <location>
        <begin position="622"/>
        <end position="656"/>
    </location>
</feature>
<evidence type="ECO:0000256" key="4">
    <source>
        <dbReference type="SAM" id="MobiDB-lite"/>
    </source>
</evidence>
<evidence type="ECO:0000256" key="3">
    <source>
        <dbReference type="PROSITE-ProRule" id="PRU00708"/>
    </source>
</evidence>
<evidence type="ECO:0000313" key="5">
    <source>
        <dbReference type="EMBL" id="OAE19085.1"/>
    </source>
</evidence>
<dbReference type="Pfam" id="PF13041">
    <property type="entry name" value="PPR_2"/>
    <property type="match status" value="5"/>
</dbReference>
<name>A0A176VGP6_MARPO</name>
<feature type="repeat" description="PPR" evidence="3">
    <location>
        <begin position="763"/>
        <end position="797"/>
    </location>
</feature>
<feature type="region of interest" description="Disordered" evidence="4">
    <location>
        <begin position="96"/>
        <end position="120"/>
    </location>
</feature>
<feature type="repeat" description="PPR" evidence="3">
    <location>
        <begin position="483"/>
        <end position="517"/>
    </location>
</feature>
<feature type="repeat" description="PPR" evidence="3">
    <location>
        <begin position="692"/>
        <end position="726"/>
    </location>
</feature>
<dbReference type="AlphaFoldDB" id="A0A176VGP6"/>
<comment type="similarity">
    <text evidence="1">Belongs to the PPR family. P subfamily.</text>
</comment>
<dbReference type="NCBIfam" id="TIGR00756">
    <property type="entry name" value="PPR"/>
    <property type="match status" value="10"/>
</dbReference>
<feature type="repeat" description="PPR" evidence="3">
    <location>
        <begin position="448"/>
        <end position="482"/>
    </location>
</feature>
<feature type="region of interest" description="Disordered" evidence="4">
    <location>
        <begin position="1"/>
        <end position="39"/>
    </location>
</feature>
<feature type="repeat" description="PPR" evidence="3">
    <location>
        <begin position="587"/>
        <end position="621"/>
    </location>
</feature>
<organism evidence="5 6">
    <name type="scientific">Marchantia polymorpha subsp. ruderalis</name>
    <dbReference type="NCBI Taxonomy" id="1480154"/>
    <lineage>
        <taxon>Eukaryota</taxon>
        <taxon>Viridiplantae</taxon>
        <taxon>Streptophyta</taxon>
        <taxon>Embryophyta</taxon>
        <taxon>Marchantiophyta</taxon>
        <taxon>Marchantiopsida</taxon>
        <taxon>Marchantiidae</taxon>
        <taxon>Marchantiales</taxon>
        <taxon>Marchantiaceae</taxon>
        <taxon>Marchantia</taxon>
    </lineage>
</organism>
<dbReference type="SUPFAM" id="SSF81901">
    <property type="entry name" value="HCP-like"/>
    <property type="match status" value="1"/>
</dbReference>
<dbReference type="PROSITE" id="PS51375">
    <property type="entry name" value="PPR"/>
    <property type="match status" value="10"/>
</dbReference>
<feature type="region of interest" description="Disordered" evidence="4">
    <location>
        <begin position="339"/>
        <end position="366"/>
    </location>
</feature>
<feature type="region of interest" description="Disordered" evidence="4">
    <location>
        <begin position="168"/>
        <end position="189"/>
    </location>
</feature>
<dbReference type="EMBL" id="LVLJ01003939">
    <property type="protein sequence ID" value="OAE19085.1"/>
    <property type="molecule type" value="Genomic_DNA"/>
</dbReference>
<feature type="repeat" description="PPR" evidence="3">
    <location>
        <begin position="657"/>
        <end position="691"/>
    </location>
</feature>
<evidence type="ECO:0000256" key="2">
    <source>
        <dbReference type="ARBA" id="ARBA00022737"/>
    </source>
</evidence>
<protein>
    <submittedName>
        <fullName evidence="5">Uncharacterized protein</fullName>
    </submittedName>
</protein>
<accession>A0A176VGP6</accession>
<dbReference type="InterPro" id="IPR011990">
    <property type="entry name" value="TPR-like_helical_dom_sf"/>
</dbReference>
<gene>
    <name evidence="5" type="ORF">AXG93_4129s1160</name>
</gene>
<dbReference type="Gene3D" id="1.25.40.10">
    <property type="entry name" value="Tetratricopeptide repeat domain"/>
    <property type="match status" value="4"/>
</dbReference>
<evidence type="ECO:0000256" key="1">
    <source>
        <dbReference type="ARBA" id="ARBA00007626"/>
    </source>
</evidence>
<sequence>MRIGQTSLRDKNGQMKARPPARPPTTHPDRPGKSRQVHSQTLKTANYGKRRANTWYHVHQNKLTEQLDTIPLMMGAKRTSSCAPHLRPGLIVKSKSKLVSASKDQTPDRPRVKNWKEKEISEEKSSGGFWHVPKGSGLPSFCDIHLSLRSLSASASIALIGARQVRGRSPLGPVTASSERREKIPTGRPFQSPAALADLTCMHPRDQGSQLSPVSRGSRLLFAWEAAEILDSPLNSAPSPSSEGVVAFLGGRERDAATIGQGSQCSLCEPLHTVKPHSSSIRLFGVALEESGKIWRGGLNVFHGSSGSGRVLFTGSNFEKSLGIGKSCTCLSMSWSDPGPTAPAVKTKPKKKSWNSTGKSRRGYGWNTEQGKSSVYQIMSPAAAELVRSLQKQKDVDGLWDALDSLPSGRESWSDLTDCVMEIRNQQNWLLVIQILEWMLQSKQFRADVVCYNLLIEAYGKIGQYTEAEKTFFLLRKSFVAPTEMSYNMLMGAYSKAGLLDKAERLFDQMKEDKYIPDLSTYNIFLEVLAKAGKYKKAERVFSEMKANCNPSAATYTSMINIYGRARLPEMAEKLYSSMRDSDCPPTLYTMTALINAYAKEGLCEKAEEAFHNIKALGLEPDVYSYNALMGAYSHGGFPAGASEVFDAMKDDGIDPDQVSYNILIDAFSRAGQSEEAERVFKIMKDHGFQPTSRSYMLLLKGLLRAGQVMKAENLIKGMEADGRKPDTFMYNSLLHAKGTRGNFVEVERLFNVMKSGSRSRPDISTYNILININAQAGFIDKAENIFNNLEREGLVPNVTTWTSLMGAYSKRKLFKKCLNVWDRMIKARCVPDAATWKVFLASCNTQEEMDEVTALTQQYQSEGLRKARNKDHNYQ</sequence>
<keyword evidence="2" id="KW-0677">Repeat</keyword>
<comment type="caution">
    <text evidence="5">The sequence shown here is derived from an EMBL/GenBank/DDBJ whole genome shotgun (WGS) entry which is preliminary data.</text>
</comment>
<feature type="compositionally biased region" description="Basic and acidic residues" evidence="4">
    <location>
        <begin position="105"/>
        <end position="120"/>
    </location>
</feature>
<dbReference type="PANTHER" id="PTHR47447:SF17">
    <property type="entry name" value="OS12G0638900 PROTEIN"/>
    <property type="match status" value="1"/>
</dbReference>
<dbReference type="Pfam" id="PF01535">
    <property type="entry name" value="PPR"/>
    <property type="match status" value="2"/>
</dbReference>
<keyword evidence="6" id="KW-1185">Reference proteome</keyword>
<feature type="repeat" description="PPR" evidence="3">
    <location>
        <begin position="798"/>
        <end position="832"/>
    </location>
</feature>
<dbReference type="PANTHER" id="PTHR47447">
    <property type="entry name" value="OS03G0856100 PROTEIN"/>
    <property type="match status" value="1"/>
</dbReference>
<proteinExistence type="inferred from homology"/>
<feature type="repeat" description="PPR" evidence="3">
    <location>
        <begin position="552"/>
        <end position="586"/>
    </location>
</feature>
<evidence type="ECO:0000313" key="6">
    <source>
        <dbReference type="Proteomes" id="UP000077202"/>
    </source>
</evidence>
<dbReference type="InterPro" id="IPR002885">
    <property type="entry name" value="PPR_rpt"/>
</dbReference>
<reference evidence="5" key="1">
    <citation type="submission" date="2016-03" db="EMBL/GenBank/DDBJ databases">
        <title>Mechanisms controlling the formation of the plant cell surface in tip-growing cells are functionally conserved among land plants.</title>
        <authorList>
            <person name="Honkanen S."/>
            <person name="Jones V.A."/>
            <person name="Morieri G."/>
            <person name="Champion C."/>
            <person name="Hetherington A.J."/>
            <person name="Kelly S."/>
            <person name="Saint-Marcoux D."/>
            <person name="Proust H."/>
            <person name="Prescott H."/>
            <person name="Dolan L."/>
        </authorList>
    </citation>
    <scope>NUCLEOTIDE SEQUENCE [LARGE SCALE GENOMIC DNA]</scope>
    <source>
        <tissue evidence="5">Whole gametophyte</tissue>
    </source>
</reference>